<keyword evidence="2" id="KW-1185">Reference proteome</keyword>
<proteinExistence type="predicted"/>
<dbReference type="Proteomes" id="UP000708208">
    <property type="component" value="Unassembled WGS sequence"/>
</dbReference>
<evidence type="ECO:0000313" key="1">
    <source>
        <dbReference type="EMBL" id="CAG7732411.1"/>
    </source>
</evidence>
<name>A0A8J2PD04_9HEXA</name>
<accession>A0A8J2PD04</accession>
<organism evidence="1 2">
    <name type="scientific">Allacma fusca</name>
    <dbReference type="NCBI Taxonomy" id="39272"/>
    <lineage>
        <taxon>Eukaryota</taxon>
        <taxon>Metazoa</taxon>
        <taxon>Ecdysozoa</taxon>
        <taxon>Arthropoda</taxon>
        <taxon>Hexapoda</taxon>
        <taxon>Collembola</taxon>
        <taxon>Symphypleona</taxon>
        <taxon>Sminthuridae</taxon>
        <taxon>Allacma</taxon>
    </lineage>
</organism>
<dbReference type="AlphaFoldDB" id="A0A8J2PD04"/>
<feature type="non-terminal residue" evidence="1">
    <location>
        <position position="1"/>
    </location>
</feature>
<sequence length="37" mass="3754">TVITSDFGGDKNGLGNIDESSILAEPVEGEMTSTVGI</sequence>
<gene>
    <name evidence="1" type="ORF">AFUS01_LOCUS20930</name>
</gene>
<reference evidence="1" key="1">
    <citation type="submission" date="2021-06" db="EMBL/GenBank/DDBJ databases">
        <authorList>
            <person name="Hodson N. C."/>
            <person name="Mongue J. A."/>
            <person name="Jaron S. K."/>
        </authorList>
    </citation>
    <scope>NUCLEOTIDE SEQUENCE</scope>
</reference>
<protein>
    <submittedName>
        <fullName evidence="1">Uncharacterized protein</fullName>
    </submittedName>
</protein>
<dbReference type="EMBL" id="CAJVCH010230793">
    <property type="protein sequence ID" value="CAG7732411.1"/>
    <property type="molecule type" value="Genomic_DNA"/>
</dbReference>
<evidence type="ECO:0000313" key="2">
    <source>
        <dbReference type="Proteomes" id="UP000708208"/>
    </source>
</evidence>
<comment type="caution">
    <text evidence="1">The sequence shown here is derived from an EMBL/GenBank/DDBJ whole genome shotgun (WGS) entry which is preliminary data.</text>
</comment>